<comment type="caution">
    <text evidence="2">The sequence shown here is derived from an EMBL/GenBank/DDBJ whole genome shotgun (WGS) entry which is preliminary data.</text>
</comment>
<gene>
    <name evidence="2" type="ORF">S12H4_60210</name>
</gene>
<feature type="non-terminal residue" evidence="2">
    <location>
        <position position="1"/>
    </location>
</feature>
<feature type="region of interest" description="Disordered" evidence="1">
    <location>
        <begin position="33"/>
        <end position="71"/>
    </location>
</feature>
<name>X1W140_9ZZZZ</name>
<organism evidence="2">
    <name type="scientific">marine sediment metagenome</name>
    <dbReference type="NCBI Taxonomy" id="412755"/>
    <lineage>
        <taxon>unclassified sequences</taxon>
        <taxon>metagenomes</taxon>
        <taxon>ecological metagenomes</taxon>
    </lineage>
</organism>
<proteinExistence type="predicted"/>
<dbReference type="AlphaFoldDB" id="X1W140"/>
<reference evidence="2" key="1">
    <citation type="journal article" date="2014" name="Front. Microbiol.">
        <title>High frequency of phylogenetically diverse reductive dehalogenase-homologous genes in deep subseafloor sedimentary metagenomes.</title>
        <authorList>
            <person name="Kawai M."/>
            <person name="Futagami T."/>
            <person name="Toyoda A."/>
            <person name="Takaki Y."/>
            <person name="Nishi S."/>
            <person name="Hori S."/>
            <person name="Arai W."/>
            <person name="Tsubouchi T."/>
            <person name="Morono Y."/>
            <person name="Uchiyama I."/>
            <person name="Ito T."/>
            <person name="Fujiyama A."/>
            <person name="Inagaki F."/>
            <person name="Takami H."/>
        </authorList>
    </citation>
    <scope>NUCLEOTIDE SEQUENCE</scope>
    <source>
        <strain evidence="2">Expedition CK06-06</strain>
    </source>
</reference>
<evidence type="ECO:0000256" key="1">
    <source>
        <dbReference type="SAM" id="MobiDB-lite"/>
    </source>
</evidence>
<protein>
    <submittedName>
        <fullName evidence="2">Uncharacterized protein</fullName>
    </submittedName>
</protein>
<dbReference type="EMBL" id="BARW01039566">
    <property type="protein sequence ID" value="GAJ21290.1"/>
    <property type="molecule type" value="Genomic_DNA"/>
</dbReference>
<sequence>DSVLKGKGKKREREKERGRDSLSLLFSLSPFGREKKKKEEQYAPIRDSGEGAIDGRGSQRLRRSNVMIRLT</sequence>
<evidence type="ECO:0000313" key="2">
    <source>
        <dbReference type="EMBL" id="GAJ21290.1"/>
    </source>
</evidence>
<accession>X1W140</accession>